<proteinExistence type="predicted"/>
<feature type="compositionally biased region" description="Basic and acidic residues" evidence="1">
    <location>
        <begin position="107"/>
        <end position="120"/>
    </location>
</feature>
<accession>A0A498J285</accession>
<dbReference type="Proteomes" id="UP000290289">
    <property type="component" value="Chromosome 9"/>
</dbReference>
<feature type="region of interest" description="Disordered" evidence="1">
    <location>
        <begin position="44"/>
        <end position="152"/>
    </location>
</feature>
<dbReference type="GO" id="GO:0070300">
    <property type="term" value="F:phosphatidic acid binding"/>
    <property type="evidence" value="ECO:0007669"/>
    <property type="project" value="InterPro"/>
</dbReference>
<name>A0A498J285_MALDO</name>
<feature type="compositionally biased region" description="Low complexity" evidence="1">
    <location>
        <begin position="140"/>
        <end position="152"/>
    </location>
</feature>
<dbReference type="PANTHER" id="PTHR33971:SF1">
    <property type="entry name" value="OS02G0743600 PROTEIN"/>
    <property type="match status" value="1"/>
</dbReference>
<evidence type="ECO:0000313" key="2">
    <source>
        <dbReference type="EMBL" id="RXH89580.1"/>
    </source>
</evidence>
<dbReference type="PANTHER" id="PTHR33971">
    <property type="entry name" value="OS06G0232000 PROTEIN"/>
    <property type="match status" value="1"/>
</dbReference>
<gene>
    <name evidence="2" type="ORF">DVH24_031937</name>
</gene>
<sequence length="167" mass="18475">MTRYRSYYATKDTNDGADMFDEYDPTPYEGGYDMGLTYGRPLQPTEKTCYRHSSGSASDDSNEPEFPSCKESSAYDEEAVKEEYSSYARPSHEGDQYNIGKQNMGGGKEKGYGEGRKSGSFDDEESTPAGEGGYGRKKYSTSPGGSRSSWWPGCCTSDQAIHRISKI</sequence>
<reference evidence="2 3" key="1">
    <citation type="submission" date="2018-10" db="EMBL/GenBank/DDBJ databases">
        <title>A high-quality apple genome assembly.</title>
        <authorList>
            <person name="Hu J."/>
        </authorList>
    </citation>
    <scope>NUCLEOTIDE SEQUENCE [LARGE SCALE GENOMIC DNA]</scope>
    <source>
        <strain evidence="3">cv. HFTH1</strain>
        <tissue evidence="2">Young leaf</tissue>
    </source>
</reference>
<protein>
    <submittedName>
        <fullName evidence="2">Uncharacterized protein</fullName>
    </submittedName>
</protein>
<evidence type="ECO:0000313" key="3">
    <source>
        <dbReference type="Proteomes" id="UP000290289"/>
    </source>
</evidence>
<evidence type="ECO:0000256" key="1">
    <source>
        <dbReference type="SAM" id="MobiDB-lite"/>
    </source>
</evidence>
<dbReference type="EMBL" id="RDQH01000335">
    <property type="protein sequence ID" value="RXH89580.1"/>
    <property type="molecule type" value="Genomic_DNA"/>
</dbReference>
<organism evidence="2 3">
    <name type="scientific">Malus domestica</name>
    <name type="common">Apple</name>
    <name type="synonym">Pyrus malus</name>
    <dbReference type="NCBI Taxonomy" id="3750"/>
    <lineage>
        <taxon>Eukaryota</taxon>
        <taxon>Viridiplantae</taxon>
        <taxon>Streptophyta</taxon>
        <taxon>Embryophyta</taxon>
        <taxon>Tracheophyta</taxon>
        <taxon>Spermatophyta</taxon>
        <taxon>Magnoliopsida</taxon>
        <taxon>eudicotyledons</taxon>
        <taxon>Gunneridae</taxon>
        <taxon>Pentapetalae</taxon>
        <taxon>rosids</taxon>
        <taxon>fabids</taxon>
        <taxon>Rosales</taxon>
        <taxon>Rosaceae</taxon>
        <taxon>Amygdaloideae</taxon>
        <taxon>Maleae</taxon>
        <taxon>Malus</taxon>
    </lineage>
</organism>
<dbReference type="STRING" id="3750.A0A498J285"/>
<dbReference type="AlphaFoldDB" id="A0A498J285"/>
<dbReference type="InterPro" id="IPR038943">
    <property type="entry name" value="PLDrp1-like"/>
</dbReference>
<comment type="caution">
    <text evidence="2">The sequence shown here is derived from an EMBL/GenBank/DDBJ whole genome shotgun (WGS) entry which is preliminary data.</text>
</comment>
<feature type="region of interest" description="Disordered" evidence="1">
    <location>
        <begin position="1"/>
        <end position="22"/>
    </location>
</feature>
<keyword evidence="3" id="KW-1185">Reference proteome</keyword>